<evidence type="ECO:0000259" key="5">
    <source>
        <dbReference type="PROSITE" id="PS51193"/>
    </source>
</evidence>
<dbReference type="PROSITE" id="PS51193">
    <property type="entry name" value="HELICASE_ATP_BIND_2"/>
    <property type="match status" value="1"/>
</dbReference>
<dbReference type="InterPro" id="IPR027417">
    <property type="entry name" value="P-loop_NTPase"/>
</dbReference>
<protein>
    <recommendedName>
        <fullName evidence="5">Helicase ATP-binding domain-containing protein</fullName>
    </recommendedName>
</protein>
<organism evidence="6 7">
    <name type="scientific">Ancylostoma ceylanicum</name>
    <dbReference type="NCBI Taxonomy" id="53326"/>
    <lineage>
        <taxon>Eukaryota</taxon>
        <taxon>Metazoa</taxon>
        <taxon>Ecdysozoa</taxon>
        <taxon>Nematoda</taxon>
        <taxon>Chromadorea</taxon>
        <taxon>Rhabditida</taxon>
        <taxon>Rhabditina</taxon>
        <taxon>Rhabditomorpha</taxon>
        <taxon>Strongyloidea</taxon>
        <taxon>Ancylostomatidae</taxon>
        <taxon>Ancylostomatinae</taxon>
        <taxon>Ancylostoma</taxon>
    </lineage>
</organism>
<dbReference type="PANTHER" id="PTHR11472">
    <property type="entry name" value="DNA REPAIR DEAD HELICASE RAD3/XP-D SUBFAMILY MEMBER"/>
    <property type="match status" value="1"/>
</dbReference>
<dbReference type="SMART" id="SM00488">
    <property type="entry name" value="DEXDc2"/>
    <property type="match status" value="1"/>
</dbReference>
<dbReference type="GO" id="GO:0016818">
    <property type="term" value="F:hydrolase activity, acting on acid anhydrides, in phosphorus-containing anhydrides"/>
    <property type="evidence" value="ECO:0007669"/>
    <property type="project" value="InterPro"/>
</dbReference>
<gene>
    <name evidence="6" type="primary">Acey_s0327.g2615</name>
    <name evidence="6" type="synonym">Acey-dog-1</name>
    <name evidence="6" type="ORF">Y032_0327g2615</name>
</gene>
<dbReference type="InterPro" id="IPR002464">
    <property type="entry name" value="DNA/RNA_helicase_DEAH_CS"/>
</dbReference>
<keyword evidence="2" id="KW-0378">Hydrolase</keyword>
<evidence type="ECO:0000256" key="4">
    <source>
        <dbReference type="SAM" id="MobiDB-lite"/>
    </source>
</evidence>
<comment type="caution">
    <text evidence="6">The sequence shown here is derived from an EMBL/GenBank/DDBJ whole genome shotgun (WGS) entry which is preliminary data.</text>
</comment>
<keyword evidence="1" id="KW-0547">Nucleotide-binding</keyword>
<proteinExistence type="predicted"/>
<dbReference type="InterPro" id="IPR010614">
    <property type="entry name" value="RAD3-like_helicase_DEAD"/>
</dbReference>
<dbReference type="GO" id="GO:1990918">
    <property type="term" value="P:double-strand break repair involved in meiotic recombination"/>
    <property type="evidence" value="ECO:0007669"/>
    <property type="project" value="TreeGrafter"/>
</dbReference>
<evidence type="ECO:0000256" key="3">
    <source>
        <dbReference type="ARBA" id="ARBA00022840"/>
    </source>
</evidence>
<dbReference type="OrthoDB" id="5842831at2759"/>
<dbReference type="GO" id="GO:0003677">
    <property type="term" value="F:DNA binding"/>
    <property type="evidence" value="ECO:0007669"/>
    <property type="project" value="InterPro"/>
</dbReference>
<dbReference type="GO" id="GO:0003678">
    <property type="term" value="F:DNA helicase activity"/>
    <property type="evidence" value="ECO:0007669"/>
    <property type="project" value="InterPro"/>
</dbReference>
<dbReference type="EMBL" id="JARK01001663">
    <property type="protein sequence ID" value="EYB83920.1"/>
    <property type="molecule type" value="Genomic_DNA"/>
</dbReference>
<dbReference type="InterPro" id="IPR045028">
    <property type="entry name" value="DinG/Rad3-like"/>
</dbReference>
<dbReference type="Gene3D" id="3.40.50.300">
    <property type="entry name" value="P-loop containing nucleotide triphosphate hydrolases"/>
    <property type="match status" value="3"/>
</dbReference>
<evidence type="ECO:0000256" key="1">
    <source>
        <dbReference type="ARBA" id="ARBA00022741"/>
    </source>
</evidence>
<dbReference type="GO" id="GO:0005524">
    <property type="term" value="F:ATP binding"/>
    <property type="evidence" value="ECO:0007669"/>
    <property type="project" value="UniProtKB-KW"/>
</dbReference>
<keyword evidence="3" id="KW-0067">ATP-binding</keyword>
<dbReference type="InterPro" id="IPR006554">
    <property type="entry name" value="Helicase-like_DEXD_c2"/>
</dbReference>
<dbReference type="Pfam" id="PF06733">
    <property type="entry name" value="DEAD_2"/>
    <property type="match status" value="1"/>
</dbReference>
<dbReference type="STRING" id="53326.A0A016RZV1"/>
<keyword evidence="7" id="KW-1185">Reference proteome</keyword>
<dbReference type="Proteomes" id="UP000024635">
    <property type="component" value="Unassembled WGS sequence"/>
</dbReference>
<dbReference type="AlphaFoldDB" id="A0A016RZV1"/>
<feature type="domain" description="Helicase ATP-binding" evidence="5">
    <location>
        <begin position="125"/>
        <end position="514"/>
    </location>
</feature>
<evidence type="ECO:0000313" key="7">
    <source>
        <dbReference type="Proteomes" id="UP000024635"/>
    </source>
</evidence>
<evidence type="ECO:0000313" key="6">
    <source>
        <dbReference type="EMBL" id="EYB83920.1"/>
    </source>
</evidence>
<name>A0A016RZV1_9BILA</name>
<dbReference type="GO" id="GO:0006289">
    <property type="term" value="P:nucleotide-excision repair"/>
    <property type="evidence" value="ECO:0007669"/>
    <property type="project" value="TreeGrafter"/>
</dbReference>
<evidence type="ECO:0000256" key="2">
    <source>
        <dbReference type="ARBA" id="ARBA00022801"/>
    </source>
</evidence>
<feature type="region of interest" description="Disordered" evidence="4">
    <location>
        <begin position="65"/>
        <end position="89"/>
    </location>
</feature>
<dbReference type="PANTHER" id="PTHR11472:SF47">
    <property type="entry name" value="FANCONI ANEMIA GROUP J PROTEIN"/>
    <property type="match status" value="1"/>
</dbReference>
<dbReference type="GO" id="GO:0005634">
    <property type="term" value="C:nucleus"/>
    <property type="evidence" value="ECO:0007669"/>
    <property type="project" value="TreeGrafter"/>
</dbReference>
<dbReference type="SUPFAM" id="SSF52540">
    <property type="entry name" value="P-loop containing nucleoside triphosphate hydrolases"/>
    <property type="match status" value="1"/>
</dbReference>
<sequence length="862" mass="98053">MRRGLRNQFTLLRLLVPDSELEIAWEALPAVRVIYLVRKFSILELMETPGRAFFQWRSARGRRSGRRRQSRNPWQEPKEENFEEEGQGDSLENVDLVPLFKPKKRKRERVIIDNSQYDKMPICGIEVRLPVGLKPYPSQKLMMVRIITALNKRLNLLAESPTGSGKTMALLASSCAWIQDYKKKRHEATAACPVHSYRVKGTDTPDIGIENVKQEVDLENIKQEVGVENIKQEIVEKPTSHTPRSETSLLCESISWIVTLITLRSLSVDYFSDDDEFVNDFASSPSVQQGILKNGTPPEKAPPKECICLPKVRIYYGTRTHKQIGQVVKEFSRLPYGGLVLHTILASREQSCINMAARESRDISAYCRELLSAGGIGCRYKEAMKSRYLIAPNLRHVLEQTGSVVFDIEGLVESLSSLSSPLCPYFSSTRVLTIDADIIFCPFSYLVDPIIRDSSDVRLKHSVVILDEAHNIEDTCREAASFTFYEKEISDSLVNLRDKENTTLKLIEKSSNAAELMDGMEKETANASIEAYSLELERITALVLLVSDISKWFRDSAPKLLQYAKKDEFKLSYTVNHGYLEVDLKRFHLHPDDPRYQIVEPAYKGLVASYQDPKENRTVDNKVGSVALICVEKWLYFIGYFKDENKRSMYKLNVCSEKVYQFHERGSYIQGDGRRDGQSVKNINYSQMTGDESDVWLSSTQGPGGHDPIRSGYRTSFNLWCMCPELAFADAFSECRSVILASGTLCPVETLKTELGLKFHSQMEGEQVIPSEQIFASVLPMGPSGHRLCATYRNVNEENSPFVSELALTIRTICLTVPKGILCFFPSYRMLTLVFEYMETSSILRQIQHKKAWISRFIYVLV</sequence>
<dbReference type="InterPro" id="IPR014013">
    <property type="entry name" value="Helic_SF1/SF2_ATP-bd_DinG/Rad3"/>
</dbReference>
<dbReference type="PROSITE" id="PS00690">
    <property type="entry name" value="DEAH_ATP_HELICASE"/>
    <property type="match status" value="1"/>
</dbReference>
<reference evidence="7" key="1">
    <citation type="journal article" date="2015" name="Nat. Genet.">
        <title>The genome and transcriptome of the zoonotic hookworm Ancylostoma ceylanicum identify infection-specific gene families.</title>
        <authorList>
            <person name="Schwarz E.M."/>
            <person name="Hu Y."/>
            <person name="Antoshechkin I."/>
            <person name="Miller M.M."/>
            <person name="Sternberg P.W."/>
            <person name="Aroian R.V."/>
        </authorList>
    </citation>
    <scope>NUCLEOTIDE SEQUENCE</scope>
    <source>
        <strain evidence="7">HY135</strain>
    </source>
</reference>
<accession>A0A016RZV1</accession>